<sequence>MALASSQSPIHHLPYDILIEIFRSFISSSNLAKSTIPARICNRWRQTILSTPELHTTITFALHDTRPSYGAYILLLLKRSWDRPLDVRFTGRLEDENAKPLEEVIKSCSRWRSVTIYTELITYFMIRKSLMQDMLLLTHFIVDIPGDSKRPTLRTTFPPLLAPNLQHLHLTQLDYATFEHTAFPWSSLRELNILVGQPGAEQVFRALLWGKNLTHCSLHRNLGDDVMSPSPSPWDIPPMITHHHLRVLSVQCLDTTSASSAFALFTRLTLPALIDLGLHVHDPIFLPSLAPFFQRSGGGLQKLHLTFTQNTENRGLPTIFVEIPKLKVLVLDEFQKVEIRELLDETLNLLPELEVLEVERTDDRRSLLNMVHMFISKRMMVDVGVEPEGECGELEVATKPRGHLTKFVYRNGYSGNLLLSFMSKNPEWGSAKKLHGWAEVLIQILQDPIIGDVDQSRMKEILTKVQLNNPTGLDFFFSHLPYPLLQISSLVPGSPQLPLPNGDKHGTIPLAKTILECECIPKLNEFIDRFSREPIVAMLSRKGEVRYWRIKEDEQEIWHANLTRDAWSSSPEQFPLPSVFKYVQ</sequence>
<accession>A0ACD3ADN8</accession>
<proteinExistence type="predicted"/>
<dbReference type="Proteomes" id="UP000308600">
    <property type="component" value="Unassembled WGS sequence"/>
</dbReference>
<evidence type="ECO:0000313" key="2">
    <source>
        <dbReference type="Proteomes" id="UP000308600"/>
    </source>
</evidence>
<name>A0ACD3ADN8_9AGAR</name>
<gene>
    <name evidence="1" type="ORF">BDN72DRAFT_881849</name>
</gene>
<protein>
    <submittedName>
        <fullName evidence="1">Uncharacterized protein</fullName>
    </submittedName>
</protein>
<keyword evidence="2" id="KW-1185">Reference proteome</keyword>
<dbReference type="EMBL" id="ML208500">
    <property type="protein sequence ID" value="TFK63865.1"/>
    <property type="molecule type" value="Genomic_DNA"/>
</dbReference>
<evidence type="ECO:0000313" key="1">
    <source>
        <dbReference type="EMBL" id="TFK63865.1"/>
    </source>
</evidence>
<organism evidence="1 2">
    <name type="scientific">Pluteus cervinus</name>
    <dbReference type="NCBI Taxonomy" id="181527"/>
    <lineage>
        <taxon>Eukaryota</taxon>
        <taxon>Fungi</taxon>
        <taxon>Dikarya</taxon>
        <taxon>Basidiomycota</taxon>
        <taxon>Agaricomycotina</taxon>
        <taxon>Agaricomycetes</taxon>
        <taxon>Agaricomycetidae</taxon>
        <taxon>Agaricales</taxon>
        <taxon>Pluteineae</taxon>
        <taxon>Pluteaceae</taxon>
        <taxon>Pluteus</taxon>
    </lineage>
</organism>
<reference evidence="1 2" key="1">
    <citation type="journal article" date="2019" name="Nat. Ecol. Evol.">
        <title>Megaphylogeny resolves global patterns of mushroom evolution.</title>
        <authorList>
            <person name="Varga T."/>
            <person name="Krizsan K."/>
            <person name="Foldi C."/>
            <person name="Dima B."/>
            <person name="Sanchez-Garcia M."/>
            <person name="Sanchez-Ramirez S."/>
            <person name="Szollosi G.J."/>
            <person name="Szarkandi J.G."/>
            <person name="Papp V."/>
            <person name="Albert L."/>
            <person name="Andreopoulos W."/>
            <person name="Angelini C."/>
            <person name="Antonin V."/>
            <person name="Barry K.W."/>
            <person name="Bougher N.L."/>
            <person name="Buchanan P."/>
            <person name="Buyck B."/>
            <person name="Bense V."/>
            <person name="Catcheside P."/>
            <person name="Chovatia M."/>
            <person name="Cooper J."/>
            <person name="Damon W."/>
            <person name="Desjardin D."/>
            <person name="Finy P."/>
            <person name="Geml J."/>
            <person name="Haridas S."/>
            <person name="Hughes K."/>
            <person name="Justo A."/>
            <person name="Karasinski D."/>
            <person name="Kautmanova I."/>
            <person name="Kiss B."/>
            <person name="Kocsube S."/>
            <person name="Kotiranta H."/>
            <person name="LaButti K.M."/>
            <person name="Lechner B.E."/>
            <person name="Liimatainen K."/>
            <person name="Lipzen A."/>
            <person name="Lukacs Z."/>
            <person name="Mihaltcheva S."/>
            <person name="Morgado L.N."/>
            <person name="Niskanen T."/>
            <person name="Noordeloos M.E."/>
            <person name="Ohm R.A."/>
            <person name="Ortiz-Santana B."/>
            <person name="Ovrebo C."/>
            <person name="Racz N."/>
            <person name="Riley R."/>
            <person name="Savchenko A."/>
            <person name="Shiryaev A."/>
            <person name="Soop K."/>
            <person name="Spirin V."/>
            <person name="Szebenyi C."/>
            <person name="Tomsovsky M."/>
            <person name="Tulloss R.E."/>
            <person name="Uehling J."/>
            <person name="Grigoriev I.V."/>
            <person name="Vagvolgyi C."/>
            <person name="Papp T."/>
            <person name="Martin F.M."/>
            <person name="Miettinen O."/>
            <person name="Hibbett D.S."/>
            <person name="Nagy L.G."/>
        </authorList>
    </citation>
    <scope>NUCLEOTIDE SEQUENCE [LARGE SCALE GENOMIC DNA]</scope>
    <source>
        <strain evidence="1 2">NL-1719</strain>
    </source>
</reference>